<reference evidence="2" key="1">
    <citation type="submission" date="2016-06" db="UniProtKB">
        <authorList>
            <consortium name="WormBaseParasite"/>
        </authorList>
    </citation>
    <scope>IDENTIFICATION</scope>
</reference>
<dbReference type="WBParaSite" id="TCNE_0000451901-mRNA-1">
    <property type="protein sequence ID" value="TCNE_0000451901-mRNA-1"/>
    <property type="gene ID" value="TCNE_0000451901"/>
</dbReference>
<sequence length="41" mass="4629">LVALVVRRELVGAARQLAASAARRLAVGERLFTKIRIWKLR</sequence>
<proteinExistence type="predicted"/>
<name>A0A183U7P9_TOXCA</name>
<protein>
    <submittedName>
        <fullName evidence="2">Phosphoribosylamine--glycine ligase</fullName>
    </submittedName>
</protein>
<dbReference type="Proteomes" id="UP000050794">
    <property type="component" value="Unassembled WGS sequence"/>
</dbReference>
<accession>A0A183U7P9</accession>
<keyword evidence="1" id="KW-1185">Reference proteome</keyword>
<evidence type="ECO:0000313" key="2">
    <source>
        <dbReference type="WBParaSite" id="TCNE_0000451901-mRNA-1"/>
    </source>
</evidence>
<dbReference type="AlphaFoldDB" id="A0A183U7P9"/>
<organism evidence="1 2">
    <name type="scientific">Toxocara canis</name>
    <name type="common">Canine roundworm</name>
    <dbReference type="NCBI Taxonomy" id="6265"/>
    <lineage>
        <taxon>Eukaryota</taxon>
        <taxon>Metazoa</taxon>
        <taxon>Ecdysozoa</taxon>
        <taxon>Nematoda</taxon>
        <taxon>Chromadorea</taxon>
        <taxon>Rhabditida</taxon>
        <taxon>Spirurina</taxon>
        <taxon>Ascaridomorpha</taxon>
        <taxon>Ascaridoidea</taxon>
        <taxon>Toxocaridae</taxon>
        <taxon>Toxocara</taxon>
    </lineage>
</organism>
<evidence type="ECO:0000313" key="1">
    <source>
        <dbReference type="Proteomes" id="UP000050794"/>
    </source>
</evidence>